<sequence length="127" mass="14439">MESLIIAVIVGLISLFLNKKSNEGKQDKQDAPKPVSTPRSNRPLAKTITETTSPPDKIQAKYREIKEAFEPTPEVDLKESFEKEMLPQKVNKESEPKQLEIDENDLLKGIILSEVLGPPRSKRPYRR</sequence>
<feature type="compositionally biased region" description="Basic and acidic residues" evidence="1">
    <location>
        <begin position="21"/>
        <end position="31"/>
    </location>
</feature>
<dbReference type="RefSeq" id="WP_071976202.1">
    <property type="nucleotide sequence ID" value="NZ_CP065424.1"/>
</dbReference>
<dbReference type="EMBL" id="MTLA01000074">
    <property type="protein sequence ID" value="OOP68894.1"/>
    <property type="molecule type" value="Genomic_DNA"/>
</dbReference>
<evidence type="ECO:0000256" key="1">
    <source>
        <dbReference type="SAM" id="MobiDB-lite"/>
    </source>
</evidence>
<dbReference type="Proteomes" id="UP000189761">
    <property type="component" value="Unassembled WGS sequence"/>
</dbReference>
<organism evidence="2 3">
    <name type="scientific">Heyndrickxia oleronia</name>
    <dbReference type="NCBI Taxonomy" id="38875"/>
    <lineage>
        <taxon>Bacteria</taxon>
        <taxon>Bacillati</taxon>
        <taxon>Bacillota</taxon>
        <taxon>Bacilli</taxon>
        <taxon>Bacillales</taxon>
        <taxon>Bacillaceae</taxon>
        <taxon>Heyndrickxia</taxon>
    </lineage>
</organism>
<dbReference type="AlphaFoldDB" id="A0A8E2I904"/>
<evidence type="ECO:0000313" key="2">
    <source>
        <dbReference type="EMBL" id="OOP68894.1"/>
    </source>
</evidence>
<reference evidence="2 3" key="1">
    <citation type="submission" date="2017-01" db="EMBL/GenBank/DDBJ databases">
        <title>Draft genome sequence of Bacillus oleronius.</title>
        <authorList>
            <person name="Allam M."/>
        </authorList>
    </citation>
    <scope>NUCLEOTIDE SEQUENCE [LARGE SCALE GENOMIC DNA]</scope>
    <source>
        <strain evidence="2 3">DSM 9356</strain>
    </source>
</reference>
<name>A0A8E2I904_9BACI</name>
<comment type="caution">
    <text evidence="2">The sequence shown here is derived from an EMBL/GenBank/DDBJ whole genome shotgun (WGS) entry which is preliminary data.</text>
</comment>
<accession>A0A8E2I904</accession>
<gene>
    <name evidence="2" type="ORF">BWZ43_07910</name>
</gene>
<evidence type="ECO:0000313" key="3">
    <source>
        <dbReference type="Proteomes" id="UP000189761"/>
    </source>
</evidence>
<keyword evidence="3" id="KW-1185">Reference proteome</keyword>
<protein>
    <submittedName>
        <fullName evidence="2">Uncharacterized protein</fullName>
    </submittedName>
</protein>
<feature type="region of interest" description="Disordered" evidence="1">
    <location>
        <begin position="21"/>
        <end position="55"/>
    </location>
</feature>
<proteinExistence type="predicted"/>